<gene>
    <name evidence="16" type="ORF">Cfor_01023</name>
</gene>
<dbReference type="GO" id="GO:0005930">
    <property type="term" value="C:axoneme"/>
    <property type="evidence" value="ECO:0007669"/>
    <property type="project" value="UniProtKB-SubCell"/>
</dbReference>
<keyword evidence="3" id="KW-0493">Microtubule</keyword>
<dbReference type="FunFam" id="3.20.180.20:FF:000003">
    <property type="entry name" value="Dynein heavy chain 12, axonemal"/>
    <property type="match status" value="1"/>
</dbReference>
<keyword evidence="9" id="KW-0969">Cilium</keyword>
<evidence type="ECO:0000256" key="6">
    <source>
        <dbReference type="ARBA" id="ARBA00022840"/>
    </source>
</evidence>
<dbReference type="InterPro" id="IPR042228">
    <property type="entry name" value="Dynein_linker_3"/>
</dbReference>
<dbReference type="Gene3D" id="3.20.180.20">
    <property type="entry name" value="Dynein heavy chain, N-terminal domain 2"/>
    <property type="match status" value="1"/>
</dbReference>
<dbReference type="Gene3D" id="1.10.8.710">
    <property type="match status" value="1"/>
</dbReference>
<dbReference type="InterPro" id="IPR013602">
    <property type="entry name" value="Dynein_heavy_linker"/>
</dbReference>
<dbReference type="FunFam" id="1.10.287.2620:FF:000002">
    <property type="entry name" value="Dynein heavy chain 2, axonemal"/>
    <property type="match status" value="1"/>
</dbReference>
<feature type="domain" description="Dynein heavy chain hydrolytic ATP-binding dynein motor region" evidence="15">
    <location>
        <begin position="1158"/>
        <end position="1484"/>
    </location>
</feature>
<comment type="caution">
    <text evidence="16">The sequence shown here is derived from an EMBL/GenBank/DDBJ whole genome shotgun (WGS) entry which is preliminary data.</text>
</comment>
<protein>
    <submittedName>
        <fullName evidence="16">Uncharacterized protein</fullName>
    </submittedName>
</protein>
<evidence type="ECO:0000256" key="9">
    <source>
        <dbReference type="ARBA" id="ARBA00023069"/>
    </source>
</evidence>
<dbReference type="Gene3D" id="3.40.50.300">
    <property type="entry name" value="P-loop containing nucleotide triphosphate hydrolases"/>
    <property type="match status" value="2"/>
</dbReference>
<organism evidence="16 17">
    <name type="scientific">Coptotermes formosanus</name>
    <name type="common">Formosan subterranean termite</name>
    <dbReference type="NCBI Taxonomy" id="36987"/>
    <lineage>
        <taxon>Eukaryota</taxon>
        <taxon>Metazoa</taxon>
        <taxon>Ecdysozoa</taxon>
        <taxon>Arthropoda</taxon>
        <taxon>Hexapoda</taxon>
        <taxon>Insecta</taxon>
        <taxon>Pterygota</taxon>
        <taxon>Neoptera</taxon>
        <taxon>Polyneoptera</taxon>
        <taxon>Dictyoptera</taxon>
        <taxon>Blattodea</taxon>
        <taxon>Blattoidea</taxon>
        <taxon>Termitoidae</taxon>
        <taxon>Rhinotermitidae</taxon>
        <taxon>Coptotermes</taxon>
    </lineage>
</organism>
<name>A0A6L2Q3V0_COPFO</name>
<dbReference type="OrthoDB" id="424310at2759"/>
<keyword evidence="2" id="KW-0963">Cytoplasm</keyword>
<dbReference type="FunFam" id="1.10.8.710:FF:000004">
    <property type="entry name" value="Dynein axonemal heavy chain 6"/>
    <property type="match status" value="1"/>
</dbReference>
<dbReference type="GO" id="GO:0030286">
    <property type="term" value="C:dynein complex"/>
    <property type="evidence" value="ECO:0007669"/>
    <property type="project" value="UniProtKB-KW"/>
</dbReference>
<keyword evidence="10" id="KW-0505">Motor protein</keyword>
<evidence type="ECO:0000256" key="13">
    <source>
        <dbReference type="SAM" id="Coils"/>
    </source>
</evidence>
<dbReference type="InterPro" id="IPR035699">
    <property type="entry name" value="AAA_6"/>
</dbReference>
<dbReference type="Gene3D" id="1.10.287.2620">
    <property type="match status" value="1"/>
</dbReference>
<dbReference type="FunFam" id="1.20.140.100:FF:000004">
    <property type="entry name" value="Dynein axonemal heavy chain 6"/>
    <property type="match status" value="1"/>
</dbReference>
<dbReference type="PANTHER" id="PTHR22878:SF66">
    <property type="entry name" value="DYNEIN AXONEMAL HEAVY CHAIN 7"/>
    <property type="match status" value="1"/>
</dbReference>
<keyword evidence="7" id="KW-0243">Dynein</keyword>
<keyword evidence="17" id="KW-1185">Reference proteome</keyword>
<evidence type="ECO:0000256" key="3">
    <source>
        <dbReference type="ARBA" id="ARBA00022701"/>
    </source>
</evidence>
<dbReference type="Pfam" id="PF08393">
    <property type="entry name" value="DHC_N2"/>
    <property type="match status" value="1"/>
</dbReference>
<reference evidence="17" key="1">
    <citation type="submission" date="2020-01" db="EMBL/GenBank/DDBJ databases">
        <title>Draft genome sequence of the Termite Coptotermes fromosanus.</title>
        <authorList>
            <person name="Itakura S."/>
            <person name="Yosikawa Y."/>
            <person name="Umezawa K."/>
        </authorList>
    </citation>
    <scope>NUCLEOTIDE SEQUENCE [LARGE SCALE GENOMIC DNA]</scope>
</reference>
<dbReference type="GO" id="GO:0005524">
    <property type="term" value="F:ATP binding"/>
    <property type="evidence" value="ECO:0007669"/>
    <property type="project" value="UniProtKB-KW"/>
</dbReference>
<evidence type="ECO:0000313" key="16">
    <source>
        <dbReference type="EMBL" id="GFG39593.1"/>
    </source>
</evidence>
<dbReference type="InterPro" id="IPR043157">
    <property type="entry name" value="Dynein_AAA1S"/>
</dbReference>
<evidence type="ECO:0000256" key="7">
    <source>
        <dbReference type="ARBA" id="ARBA00023017"/>
    </source>
</evidence>
<comment type="subcellular location">
    <subcellularLocation>
        <location evidence="1">Cytoplasm</location>
        <location evidence="1">Cytoskeleton</location>
        <location evidence="1">Cilium axoneme</location>
    </subcellularLocation>
</comment>
<dbReference type="InterPro" id="IPR027417">
    <property type="entry name" value="P-loop_NTPase"/>
</dbReference>
<evidence type="ECO:0000256" key="11">
    <source>
        <dbReference type="ARBA" id="ARBA00023212"/>
    </source>
</evidence>
<keyword evidence="12" id="KW-0966">Cell projection</keyword>
<proteinExistence type="predicted"/>
<evidence type="ECO:0000256" key="8">
    <source>
        <dbReference type="ARBA" id="ARBA00023054"/>
    </source>
</evidence>
<accession>A0A6L2Q3V0</accession>
<dbReference type="FunFam" id="3.40.50.300:FF:000044">
    <property type="entry name" value="Dynein heavy chain 5, axonemal"/>
    <property type="match status" value="1"/>
</dbReference>
<evidence type="ECO:0000313" key="17">
    <source>
        <dbReference type="Proteomes" id="UP000502823"/>
    </source>
</evidence>
<dbReference type="EMBL" id="BLKM01000907">
    <property type="protein sequence ID" value="GFG39593.1"/>
    <property type="molecule type" value="Genomic_DNA"/>
</dbReference>
<keyword evidence="5" id="KW-0547">Nucleotide-binding</keyword>
<dbReference type="GO" id="GO:0007018">
    <property type="term" value="P:microtubule-based movement"/>
    <property type="evidence" value="ECO:0007669"/>
    <property type="project" value="InterPro"/>
</dbReference>
<evidence type="ECO:0000256" key="10">
    <source>
        <dbReference type="ARBA" id="ARBA00023175"/>
    </source>
</evidence>
<dbReference type="FunFam" id="3.40.50.300:FF:000353">
    <property type="entry name" value="Dynein axonemal heavy chain 1"/>
    <property type="match status" value="1"/>
</dbReference>
<keyword evidence="8 13" id="KW-0175">Coiled coil</keyword>
<dbReference type="InParanoid" id="A0A6L2Q3V0"/>
<evidence type="ECO:0000256" key="2">
    <source>
        <dbReference type="ARBA" id="ARBA00022490"/>
    </source>
</evidence>
<dbReference type="Gene3D" id="1.20.58.1120">
    <property type="match status" value="1"/>
</dbReference>
<evidence type="ECO:0000259" key="15">
    <source>
        <dbReference type="Pfam" id="PF12774"/>
    </source>
</evidence>
<dbReference type="GO" id="GO:0045505">
    <property type="term" value="F:dynein intermediate chain binding"/>
    <property type="evidence" value="ECO:0007669"/>
    <property type="project" value="InterPro"/>
</dbReference>
<evidence type="ECO:0000256" key="12">
    <source>
        <dbReference type="ARBA" id="ARBA00023273"/>
    </source>
</evidence>
<dbReference type="PANTHER" id="PTHR22878">
    <property type="entry name" value="DYNEIN HEAVY CHAIN 6, AXONEMAL-LIKE-RELATED"/>
    <property type="match status" value="1"/>
</dbReference>
<feature type="domain" description="Dynein heavy chain linker" evidence="14">
    <location>
        <begin position="625"/>
        <end position="1030"/>
    </location>
</feature>
<evidence type="ECO:0000256" key="4">
    <source>
        <dbReference type="ARBA" id="ARBA00022737"/>
    </source>
</evidence>
<sequence length="1636" mass="188006">MRKEREAFRQRLVALIFKQDVEKLGPFQIPTPEDKVRLRYNYYIHHGIETVHIPPLEDSWLNNICAKIPEKIQIYSTLKKQLIEEVKEEYVLSMKKAAIDFALQDPSVSCNLIKQYNSVYKEELKEMSKTWRPTFEKNLLKLKKNLHTVNPCVAQILDLWYKSFSDVRLVDVKEISKAGVALELVELQALVSRHIDVARECMKIQWFLTIQNMFLLGNKKKLLPNSLVPKKVERFYNCVATIMTHQLQSLCLNSISDFTEFICDAGHINSGFVISIAQRNKILVFEPTFNAYYDTLMNVYDMMTTAVTKLPRLETKLCFDWEGPQTVLKPIILADIIEHDKKRVSNILEDQRIGPELRVQDLDDYMNLINGEAQEELDKFVSVEHSFDEFVPLILKYHNLAQEIPCKAEHVVRMGMYEMRRGDLIHTMVSQAQDLRKQLLVRMTYDYQALCRQLGEEYENITTTALSPPANTAELMDFIAYVRKVENETVFLMENRMRQICKYMLFLADYTTFTPVEMKQNCTTFQWYLRMPSVFDEHRLIVEQKTVEYQEFLKVRIKKFVEDLESYEKQLEELKSYGNLEDLPKYLKKVQHLDARIQSALDKIQCFNEEEDAYGWEQSQFPLRKQLADKLAPYRTLYETATEFISRHDLWMDGQVGSHDPDEIDADVGKCYQTICELEKVFAEQPAVKDLTCTVRQNIEDFREHMPIIQTLGNPRMKERHWEKISELVGFPIKPGPDLTLSRVIDFGLEEFQSRFEAISEAATKENDLEKALNKMQKEWGEMQFNIIAYRESGTHILNAIDDIQLLLDDHIVKTQTMKSSPYIKPFEQDITIWEGKLTLLQEILDNWLKVQSSWLYLEPIFSSPDIQAQMAEEGRRFGAVDKIWRDIMKSVVSDSKVLSVLEIEKMLERLKKCNGLLEVIQRGLNDYLEKKRLYFPRFFFLSNDELLEILSKTKDPTCVQPHLKKCFEGIASLHFTDDWDVTTMRSSQGEEVTLVDTISTSLARGQVEKWLLELEEDMKKSVHMQVKNAWEAYPIQKRDCWVLQWPGQAVLCVAMTYWTSEVHEAIRHGATGLNACIGTCSDQISKIVGLVRGKLSTQNRITLGALIMLDVHARDVVQVLIDKAVHKDNDFQWLCQLRYYWRDDMLETRMMNSKLMYGYEYLGNSPRLVITPLTDRSYRTLLGALHLHLGGAPEGPSGTGKTETTKDLAKALAKQCVVFNCSDGLDYIALGKFFKGLAFCGAWSCFDEFNRIDLEVLSVVAQQILTIQRAINLGVQKFVLEGTEIKLDPTCAVFITMNPGYAGRSELPDNLKALFRSVAMMVPDYALISEIVLYSCGFVNAQPLAIKIVTTYRLCSEQLSSQHHYDYGMRAVKSVLTAAGNLKLKYPEQSEDILILRSIMDVNIPKFLNHDLLLFQDIVSDLFPGVILPEPDYAVLNAAIMNACKTANIQCTPPFLEKVQQIYEMMIVRHGIMIVGFPYGGKTTACRVLADGLAELEEKGLMDGRKVEITVINPKSITMGHLYGHFDPVSHEWSDGVLAVSYRAFAVSTNQNRKWLIFDGPVDPVWVENLNTVLDDNRKLCLMSGEIIQLAPTTSLLFETMDLDVASPATVSYNSAAIADCDSMNGFIIIVNKVE</sequence>
<keyword evidence="6" id="KW-0067">ATP-binding</keyword>
<evidence type="ECO:0000256" key="5">
    <source>
        <dbReference type="ARBA" id="ARBA00022741"/>
    </source>
</evidence>
<feature type="coiled-coil region" evidence="13">
    <location>
        <begin position="550"/>
        <end position="610"/>
    </location>
</feature>
<dbReference type="InterPro" id="IPR042222">
    <property type="entry name" value="Dynein_2_N"/>
</dbReference>
<dbReference type="FunFam" id="1.20.58.1120:FF:000005">
    <property type="entry name" value="Dynein, axonemal, heavy chain 12"/>
    <property type="match status" value="1"/>
</dbReference>
<dbReference type="GO" id="GO:0051959">
    <property type="term" value="F:dynein light intermediate chain binding"/>
    <property type="evidence" value="ECO:0007669"/>
    <property type="project" value="InterPro"/>
</dbReference>
<dbReference type="GO" id="GO:0005874">
    <property type="term" value="C:microtubule"/>
    <property type="evidence" value="ECO:0007669"/>
    <property type="project" value="UniProtKB-KW"/>
</dbReference>
<dbReference type="Gene3D" id="1.20.140.100">
    <property type="entry name" value="Dynein heavy chain, N-terminal domain 2"/>
    <property type="match status" value="1"/>
</dbReference>
<dbReference type="SUPFAM" id="SSF52540">
    <property type="entry name" value="P-loop containing nucleoside triphosphate hydrolases"/>
    <property type="match status" value="2"/>
</dbReference>
<evidence type="ECO:0000256" key="1">
    <source>
        <dbReference type="ARBA" id="ARBA00004430"/>
    </source>
</evidence>
<dbReference type="InterPro" id="IPR026983">
    <property type="entry name" value="DHC"/>
</dbReference>
<keyword evidence="11" id="KW-0206">Cytoskeleton</keyword>
<keyword evidence="4" id="KW-0677">Repeat</keyword>
<feature type="non-terminal residue" evidence="16">
    <location>
        <position position="1636"/>
    </location>
</feature>
<evidence type="ECO:0000259" key="14">
    <source>
        <dbReference type="Pfam" id="PF08393"/>
    </source>
</evidence>
<dbReference type="Proteomes" id="UP000502823">
    <property type="component" value="Unassembled WGS sequence"/>
</dbReference>
<dbReference type="Pfam" id="PF12774">
    <property type="entry name" value="AAA_6"/>
    <property type="match status" value="1"/>
</dbReference>